<protein>
    <submittedName>
        <fullName evidence="2">Uncharacterized protein</fullName>
    </submittedName>
</protein>
<dbReference type="EMBL" id="CAKKMG010000062">
    <property type="protein sequence ID" value="CAH0270838.1"/>
    <property type="molecule type" value="Genomic_DNA"/>
</dbReference>
<feature type="region of interest" description="Disordered" evidence="1">
    <location>
        <begin position="1"/>
        <end position="44"/>
    </location>
</feature>
<gene>
    <name evidence="2" type="ORF">SRABI133_03656</name>
</gene>
<organism evidence="2 3">
    <name type="scientific">Peribacillus simplex</name>
    <dbReference type="NCBI Taxonomy" id="1478"/>
    <lineage>
        <taxon>Bacteria</taxon>
        <taxon>Bacillati</taxon>
        <taxon>Bacillota</taxon>
        <taxon>Bacilli</taxon>
        <taxon>Bacillales</taxon>
        <taxon>Bacillaceae</taxon>
        <taxon>Peribacillus</taxon>
    </lineage>
</organism>
<dbReference type="AlphaFoldDB" id="A0A9W4KZG5"/>
<sequence>MMSMTSYDNGMPNGHVLFRNANGRKKEESEGATGFYKKGKHNID</sequence>
<evidence type="ECO:0000256" key="1">
    <source>
        <dbReference type="SAM" id="MobiDB-lite"/>
    </source>
</evidence>
<dbReference type="Proteomes" id="UP000789326">
    <property type="component" value="Unassembled WGS sequence"/>
</dbReference>
<accession>A0A9W4KZG5</accession>
<evidence type="ECO:0000313" key="3">
    <source>
        <dbReference type="Proteomes" id="UP000789326"/>
    </source>
</evidence>
<reference evidence="2" key="1">
    <citation type="submission" date="2021-11" db="EMBL/GenBank/DDBJ databases">
        <authorList>
            <person name="Bulgarelli D."/>
        </authorList>
    </citation>
    <scope>NUCLEOTIDE SEQUENCE</scope>
    <source>
        <strain evidence="2">Bi133</strain>
    </source>
</reference>
<evidence type="ECO:0000313" key="2">
    <source>
        <dbReference type="EMBL" id="CAH0270838.1"/>
    </source>
</evidence>
<proteinExistence type="predicted"/>
<comment type="caution">
    <text evidence="2">The sequence shown here is derived from an EMBL/GenBank/DDBJ whole genome shotgun (WGS) entry which is preliminary data.</text>
</comment>
<name>A0A9W4KZG5_9BACI</name>